<organism evidence="2 3">
    <name type="scientific">Clostridium neuense</name>
    <dbReference type="NCBI Taxonomy" id="1728934"/>
    <lineage>
        <taxon>Bacteria</taxon>
        <taxon>Bacillati</taxon>
        <taxon>Bacillota</taxon>
        <taxon>Clostridia</taxon>
        <taxon>Eubacteriales</taxon>
        <taxon>Clostridiaceae</taxon>
        <taxon>Clostridium</taxon>
    </lineage>
</organism>
<comment type="caution">
    <text evidence="2">The sequence shown here is derived from an EMBL/GenBank/DDBJ whole genome shotgun (WGS) entry which is preliminary data.</text>
</comment>
<sequence length="377" mass="43607">MKIKFEKTKNAYITVEVRTKKIEEFLNLLWKNKIKLIEVHRIDMNLIRIEVELRDYRKIKELASKTKSRIKIIKTRGIGFFLIKLKNRFSLVIGVAAFIFLIHYLASFIWGIDISTERNVPPYNIRMQLYNLGIRPGINKSSLNVYDIEKKLALRNNDIMWARVRIYGSHLKVNIAERQEPPQIVNDTNPCDIVAGKDGYVLRVYTKSGTAAVKTGDVVKKGQVLIKGEQGKEGSTYSVHAEGSVIAQVSYEKSVDVSLSKHVRVRTGREMENYYIKIGNKKIYLKKSANKFKKYDRIIDDNFFFKKETYYEVKDKLEKQNKEKLVNSEADEMYKKITSKFDKNIKIINKSVDTTTSGDLCTIRILVVTEENIGAVQ</sequence>
<dbReference type="PIRSF" id="PIRSF029895">
    <property type="entry name" value="SpoIV"/>
    <property type="match status" value="1"/>
</dbReference>
<dbReference type="NCBIfam" id="TIGR02876">
    <property type="entry name" value="spore_yqfD"/>
    <property type="match status" value="1"/>
</dbReference>
<reference evidence="2 3" key="1">
    <citation type="submission" date="2024-11" db="EMBL/GenBank/DDBJ databases">
        <authorList>
            <person name="Heng Y.C."/>
            <person name="Lim A.C.H."/>
            <person name="Lee J.K.Y."/>
            <person name="Kittelmann S."/>
        </authorList>
    </citation>
    <scope>NUCLEOTIDE SEQUENCE [LARGE SCALE GENOMIC DNA]</scope>
    <source>
        <strain evidence="2 3">WILCCON 0114</strain>
    </source>
</reference>
<name>A0ABW8THC3_9CLOT</name>
<evidence type="ECO:0000313" key="3">
    <source>
        <dbReference type="Proteomes" id="UP001623592"/>
    </source>
</evidence>
<feature type="transmembrane region" description="Helical" evidence="1">
    <location>
        <begin position="89"/>
        <end position="112"/>
    </location>
</feature>
<keyword evidence="1" id="KW-0472">Membrane</keyword>
<proteinExistence type="predicted"/>
<dbReference type="RefSeq" id="WP_406787837.1">
    <property type="nucleotide sequence ID" value="NZ_JBJIAA010000009.1"/>
</dbReference>
<dbReference type="InterPro" id="IPR010690">
    <property type="entry name" value="YqfD"/>
</dbReference>
<gene>
    <name evidence="2" type="primary">yqfD</name>
    <name evidence="2" type="ORF">ACJDT4_12170</name>
</gene>
<protein>
    <submittedName>
        <fullName evidence="2">Sporulation protein YqfD</fullName>
    </submittedName>
</protein>
<dbReference type="EMBL" id="JBJIAA010000009">
    <property type="protein sequence ID" value="MFL0251182.1"/>
    <property type="molecule type" value="Genomic_DNA"/>
</dbReference>
<dbReference type="Pfam" id="PF06898">
    <property type="entry name" value="YqfD"/>
    <property type="match status" value="1"/>
</dbReference>
<evidence type="ECO:0000313" key="2">
    <source>
        <dbReference type="EMBL" id="MFL0251182.1"/>
    </source>
</evidence>
<keyword evidence="1" id="KW-0812">Transmembrane</keyword>
<evidence type="ECO:0000256" key="1">
    <source>
        <dbReference type="SAM" id="Phobius"/>
    </source>
</evidence>
<keyword evidence="3" id="KW-1185">Reference proteome</keyword>
<keyword evidence="1" id="KW-1133">Transmembrane helix</keyword>
<dbReference type="Proteomes" id="UP001623592">
    <property type="component" value="Unassembled WGS sequence"/>
</dbReference>
<accession>A0ABW8THC3</accession>